<dbReference type="PRINTS" id="PR01415">
    <property type="entry name" value="ANKYRIN"/>
</dbReference>
<dbReference type="Pfam" id="PF00023">
    <property type="entry name" value="Ank"/>
    <property type="match status" value="1"/>
</dbReference>
<evidence type="ECO:0000256" key="2">
    <source>
        <dbReference type="ARBA" id="ARBA00023043"/>
    </source>
</evidence>
<keyword evidence="2 3" id="KW-0040">ANK repeat</keyword>
<proteinExistence type="predicted"/>
<dbReference type="Gene3D" id="1.25.40.20">
    <property type="entry name" value="Ankyrin repeat-containing domain"/>
    <property type="match status" value="6"/>
</dbReference>
<dbReference type="PANTHER" id="PTHR24198:SF165">
    <property type="entry name" value="ANKYRIN REPEAT-CONTAINING PROTEIN-RELATED"/>
    <property type="match status" value="1"/>
</dbReference>
<feature type="repeat" description="ANK" evidence="3">
    <location>
        <begin position="456"/>
        <end position="488"/>
    </location>
</feature>
<feature type="repeat" description="ANK" evidence="3">
    <location>
        <begin position="626"/>
        <end position="658"/>
    </location>
</feature>
<feature type="repeat" description="ANK" evidence="3">
    <location>
        <begin position="593"/>
        <end position="625"/>
    </location>
</feature>
<dbReference type="SMART" id="SM00248">
    <property type="entry name" value="ANK"/>
    <property type="match status" value="24"/>
</dbReference>
<gene>
    <name evidence="6" type="ORF">PG991_003355</name>
</gene>
<sequence>MGRIQGSWHSGLQLRHREVRVRQQEREMQRLEQRLRHQEQAPCQPNPERRQEPRSDVLDASSHTAKRLFSKGYKPPLNGDASLGHALVWAVWKGYEEEAQLLIQEKANVDYIDTSQEGRRRTALHEAAARGFCGIISMLVTAGADLEERSEGGYTALLWAAYNGQVKSVQLLAELGANIECRNDRGRGFLHAAAEISSPELVSLIKSCRTCIDVDDCDDLQCIPTHMACYSGNFEALQALVSSGAKINLIDAQGFMPLHVAAARGHAVIVEYLLKRGADPAASNLNGLTPLHIAVENRSEAVVRSLLRNNIDANFKAGGEGIRKGRTPLLLAALFSSTAVFRILMEHGADPQLVGDMGESPLHLAAATGCNEIIQFLLEKKVSFALLDNYQATPLLVAARCRKRDAVRLLVSHGASLDVQDSDGRTPLYWAVHHDDKLFVRYLVKRMADLEARDRHGRTVLSLAAERGDKEIVSLLITSGANMTPKDKEGRTALHHAAQNGRKAVAEVLIDHGADTAAKNNHGLRPENLALKAGHKSTANLLTSRVAVSKKGLEQSRLQLVTTLVKAAANGNVSQLASLLDDSDLPISELNFDGRRALSAAAENGYSDMVEYLLEYGSQPNERDANGETALWWAARNGHVEVVETLLGFGASTEIGDLDDQTPLCAAAQKGHEVVAEALLKSGGNPNTCTTYGMTPLMFATIAGNFQMVELLLNTGAQVGYSDPRYGTSALSLANDGENENVKSLLDMHDTFESFLRMCNAIDQTSSVLQEEVGPGTDLSEALVDAAYFGLTAEIKRLLKAGVNGSGKPGKDIPLVSAAEGGHVEAVNILIASGANINCMDDQGKVALYWAAYSGNLEMIRLLIDRGADINQPDLNSRTVISHAAESGKEEAVRVLIDLGARKENTDRYFRTPLWYAVVKGHDKVVDLLLEKGSNVECPDLFGWTPLLKAAATGNWGLCNTLLRNGVQMRTETYGNQSPLSLAAMNGHESIVELLIDHGADLNHVICHGQTPLMLAVQNGHAMVVKILIEMGADTSIKDNYNRTPVSFAKELCQEAALSLLSQAGTLRSRNVRALRRMGHDKLTRRMQHRYAPLQKGFIRILELHPGRTEDVISFDLHIVDLLHDRSLSFDALSYEWKGKIGTIPVQCNHDRLLITPNCKAALRILRDEKKPRMLWVDAICIDQENKKECSSQVAMMNKIFRTAKAVLMWLGKEEKNSEVAFNSIPILANAYEQADHTSFKASIASFRSGTVLDAVDTIPRREEVMNGWTSLARRTYFQRVWIFQEVILAGSKGLVMCGSLSSSWDSFKAALQGYIAWQHQWVHPTDLLIMNDDTFRDDGKLDFAQALAAMATFECSDARDKVFATLGLVKQDYIVADYTITLQEVIVKANILIINTYDWLWHWGHSVPKSPTGLQDLPSWAVDITEKVQTIPAPWARPVDFKDFITGQKSASSTVFQVPGCILDSIVFTTHITKEKETFDIAKPVVQAMSRLHRGVYDLYPSTGKSNEDKTPDRQETTNGQALLATILNWDGQPPRQEDYFGSFLASKISRDGDIPDDDMSKHPPSYLQNRVAAWNARSLESKTYDLEVCRSMERLHRYGCHLVYTGKDYLGISEGTSVGEDLLVALVAGAGNLAMLRKRTDDVDEWYERCGQVWLYGWDVERIKSLEDIGENAEVTGPAQRERCGTALTTQLERDITSPIEDAMKKADEDYSCNAYLCRGYQLEDNLENVQPVKAGDVIDFHIDLIAGHHPGYAGRRAEGSNLTEATIEQSIQDRGGYFSIQFDLDYPHGTFLLRISDTCHTSEATFVVLSPYAQILIVFIFLHTADISSAGEAFLSIQQNKHHHY</sequence>
<evidence type="ECO:0000256" key="4">
    <source>
        <dbReference type="SAM" id="MobiDB-lite"/>
    </source>
</evidence>
<feature type="repeat" description="ANK" evidence="3">
    <location>
        <begin position="1008"/>
        <end position="1040"/>
    </location>
</feature>
<accession>A0ABR1SI18</accession>
<evidence type="ECO:0000256" key="1">
    <source>
        <dbReference type="ARBA" id="ARBA00022737"/>
    </source>
</evidence>
<feature type="compositionally biased region" description="Basic and acidic residues" evidence="4">
    <location>
        <begin position="25"/>
        <end position="39"/>
    </location>
</feature>
<feature type="repeat" description="ANK" evidence="3">
    <location>
        <begin position="975"/>
        <end position="1003"/>
    </location>
</feature>
<dbReference type="Pfam" id="PF06985">
    <property type="entry name" value="HET"/>
    <property type="match status" value="1"/>
</dbReference>
<dbReference type="InterPro" id="IPR010730">
    <property type="entry name" value="HET"/>
</dbReference>
<evidence type="ECO:0000259" key="5">
    <source>
        <dbReference type="Pfam" id="PF06985"/>
    </source>
</evidence>
<feature type="repeat" description="ANK" evidence="3">
    <location>
        <begin position="810"/>
        <end position="842"/>
    </location>
</feature>
<dbReference type="Pfam" id="PF12796">
    <property type="entry name" value="Ank_2"/>
    <property type="match status" value="8"/>
</dbReference>
<dbReference type="SUPFAM" id="SSF48403">
    <property type="entry name" value="Ankyrin repeat"/>
    <property type="match status" value="3"/>
</dbReference>
<evidence type="ECO:0000313" key="6">
    <source>
        <dbReference type="EMBL" id="KAK8033957.1"/>
    </source>
</evidence>
<feature type="repeat" description="ANK" evidence="3">
    <location>
        <begin position="324"/>
        <end position="356"/>
    </location>
</feature>
<dbReference type="Proteomes" id="UP001396898">
    <property type="component" value="Unassembled WGS sequence"/>
</dbReference>
<feature type="repeat" description="ANK" evidence="3">
    <location>
        <begin position="692"/>
        <end position="724"/>
    </location>
</feature>
<feature type="repeat" description="ANK" evidence="3">
    <location>
        <begin position="357"/>
        <end position="389"/>
    </location>
</feature>
<dbReference type="EMBL" id="JAQQWI010000006">
    <property type="protein sequence ID" value="KAK8033957.1"/>
    <property type="molecule type" value="Genomic_DNA"/>
</dbReference>
<feature type="repeat" description="ANK" evidence="3">
    <location>
        <begin position="423"/>
        <end position="455"/>
    </location>
</feature>
<feature type="region of interest" description="Disordered" evidence="4">
    <location>
        <begin position="25"/>
        <end position="61"/>
    </location>
</feature>
<feature type="compositionally biased region" description="Basic and acidic residues" evidence="4">
    <location>
        <begin position="47"/>
        <end position="57"/>
    </location>
</feature>
<dbReference type="InterPro" id="IPR002110">
    <property type="entry name" value="Ankyrin_rpt"/>
</dbReference>
<feature type="repeat" description="ANK" evidence="3">
    <location>
        <begin position="152"/>
        <end position="184"/>
    </location>
</feature>
<protein>
    <recommendedName>
        <fullName evidence="5">Heterokaryon incompatibility domain-containing protein</fullName>
    </recommendedName>
</protein>
<dbReference type="Pfam" id="PF13637">
    <property type="entry name" value="Ank_4"/>
    <property type="match status" value="1"/>
</dbReference>
<feature type="repeat" description="ANK" evidence="3">
    <location>
        <begin position="876"/>
        <end position="908"/>
    </location>
</feature>
<feature type="repeat" description="ANK" evidence="3">
    <location>
        <begin position="286"/>
        <end position="318"/>
    </location>
</feature>
<dbReference type="PANTHER" id="PTHR24198">
    <property type="entry name" value="ANKYRIN REPEAT AND PROTEIN KINASE DOMAIN-CONTAINING PROTEIN"/>
    <property type="match status" value="1"/>
</dbReference>
<feature type="domain" description="Heterokaryon incompatibility" evidence="5">
    <location>
        <begin position="1130"/>
        <end position="1286"/>
    </location>
</feature>
<feature type="repeat" description="ANK" evidence="3">
    <location>
        <begin position="253"/>
        <end position="285"/>
    </location>
</feature>
<dbReference type="PROSITE" id="PS50088">
    <property type="entry name" value="ANK_REPEAT"/>
    <property type="match status" value="21"/>
</dbReference>
<comment type="caution">
    <text evidence="6">The sequence shown here is derived from an EMBL/GenBank/DDBJ whole genome shotgun (WGS) entry which is preliminary data.</text>
</comment>
<dbReference type="InterPro" id="IPR036770">
    <property type="entry name" value="Ankyrin_rpt-contain_sf"/>
</dbReference>
<keyword evidence="7" id="KW-1185">Reference proteome</keyword>
<name>A0ABR1SI18_9PEZI</name>
<feature type="repeat" description="ANK" evidence="3">
    <location>
        <begin position="119"/>
        <end position="151"/>
    </location>
</feature>
<evidence type="ECO:0000313" key="7">
    <source>
        <dbReference type="Proteomes" id="UP001396898"/>
    </source>
</evidence>
<feature type="repeat" description="ANK" evidence="3">
    <location>
        <begin position="843"/>
        <end position="875"/>
    </location>
</feature>
<feature type="repeat" description="ANK" evidence="3">
    <location>
        <begin position="489"/>
        <end position="521"/>
    </location>
</feature>
<feature type="repeat" description="ANK" evidence="3">
    <location>
        <begin position="390"/>
        <end position="422"/>
    </location>
</feature>
<organism evidence="6 7">
    <name type="scientific">Apiospora marii</name>
    <dbReference type="NCBI Taxonomy" id="335849"/>
    <lineage>
        <taxon>Eukaryota</taxon>
        <taxon>Fungi</taxon>
        <taxon>Dikarya</taxon>
        <taxon>Ascomycota</taxon>
        <taxon>Pezizomycotina</taxon>
        <taxon>Sordariomycetes</taxon>
        <taxon>Xylariomycetidae</taxon>
        <taxon>Amphisphaeriales</taxon>
        <taxon>Apiosporaceae</taxon>
        <taxon>Apiospora</taxon>
    </lineage>
</organism>
<keyword evidence="1" id="KW-0677">Repeat</keyword>
<feature type="repeat" description="ANK" evidence="3">
    <location>
        <begin position="909"/>
        <end position="941"/>
    </location>
</feature>
<dbReference type="PROSITE" id="PS50297">
    <property type="entry name" value="ANK_REP_REGION"/>
    <property type="match status" value="20"/>
</dbReference>
<evidence type="ECO:0000256" key="3">
    <source>
        <dbReference type="PROSITE-ProRule" id="PRU00023"/>
    </source>
</evidence>
<feature type="repeat" description="ANK" evidence="3">
    <location>
        <begin position="224"/>
        <end position="252"/>
    </location>
</feature>
<reference evidence="6 7" key="1">
    <citation type="submission" date="2023-01" db="EMBL/GenBank/DDBJ databases">
        <title>Analysis of 21 Apiospora genomes using comparative genomics revels a genus with tremendous synthesis potential of carbohydrate active enzymes and secondary metabolites.</title>
        <authorList>
            <person name="Sorensen T."/>
        </authorList>
    </citation>
    <scope>NUCLEOTIDE SEQUENCE [LARGE SCALE GENOMIC DNA]</scope>
    <source>
        <strain evidence="6 7">CBS 20057</strain>
    </source>
</reference>
<feature type="repeat" description="ANK" evidence="3">
    <location>
        <begin position="659"/>
        <end position="691"/>
    </location>
</feature>